<dbReference type="InterPro" id="IPR038161">
    <property type="entry name" value="VirB9/CagX/TrbG_C_sf"/>
</dbReference>
<dbReference type="RefSeq" id="WP_230340126.1">
    <property type="nucleotide sequence ID" value="NZ_CP069798.1"/>
</dbReference>
<dbReference type="AlphaFoldDB" id="A0A892ZMB3"/>
<sequence>MKIQQLSMAAILAAFVLPVFAEAVPKGSARDSRIQTAEYHPDQVYRIRSQIGRAVMVQLEADERLSGDAAALGMGDADAWKVAVRGNNIIFKPQAASPQTNMLLSTNKRSYAFSLTMGAGKANQAATYILRFTYPDSISRQQAQAAEKQAQAMSVLQQAGSGADGRNTDYWAYGHRALAPTAAWDNGRFTYLQFNNGKDLPVVYKIMPDGTETLLNSHLEGDTVVIHETAKKFVLRLGKSVLAIENRGYDNVGQFNRTGTDDNRAVRITK</sequence>
<keyword evidence="5" id="KW-1185">Reference proteome</keyword>
<evidence type="ECO:0000256" key="1">
    <source>
        <dbReference type="ARBA" id="ARBA00006135"/>
    </source>
</evidence>
<dbReference type="Gene3D" id="2.60.40.2500">
    <property type="match status" value="1"/>
</dbReference>
<keyword evidence="2 3" id="KW-0732">Signal</keyword>
<gene>
    <name evidence="4" type="primary">virB9</name>
    <name evidence="4" type="ORF">JQU52_05490</name>
</gene>
<comment type="similarity">
    <text evidence="1">Belongs to the TrbG/VirB9 family.</text>
</comment>
<evidence type="ECO:0000256" key="2">
    <source>
        <dbReference type="ARBA" id="ARBA00022729"/>
    </source>
</evidence>
<dbReference type="KEGG" id="ptes:JQU52_05490"/>
<protein>
    <submittedName>
        <fullName evidence="4">P-type conjugative transfer protein VirB9</fullName>
    </submittedName>
</protein>
<name>A0A892ZMB3_9NEIS</name>
<accession>A0A892ZMB3</accession>
<dbReference type="EMBL" id="CP069798">
    <property type="protein sequence ID" value="QRQ82836.1"/>
    <property type="molecule type" value="Genomic_DNA"/>
</dbReference>
<feature type="chain" id="PRO_5034350809" evidence="3">
    <location>
        <begin position="22"/>
        <end position="270"/>
    </location>
</feature>
<evidence type="ECO:0000256" key="3">
    <source>
        <dbReference type="SAM" id="SignalP"/>
    </source>
</evidence>
<organism evidence="4 5">
    <name type="scientific">Paralysiella testudinis</name>
    <dbReference type="NCBI Taxonomy" id="2809020"/>
    <lineage>
        <taxon>Bacteria</taxon>
        <taxon>Pseudomonadati</taxon>
        <taxon>Pseudomonadota</taxon>
        <taxon>Betaproteobacteria</taxon>
        <taxon>Neisseriales</taxon>
        <taxon>Neisseriaceae</taxon>
        <taxon>Paralysiella</taxon>
    </lineage>
</organism>
<dbReference type="InterPro" id="IPR014148">
    <property type="entry name" value="VirB9"/>
</dbReference>
<proteinExistence type="inferred from homology"/>
<reference evidence="4" key="1">
    <citation type="submission" date="2021-02" db="EMBL/GenBank/DDBJ databases">
        <title>Neisseriaceae sp. 26B isolated from the cloaca of a Common Toad-headed Turtle (Mesoclemmys nasuta).</title>
        <authorList>
            <person name="Spergser J."/>
            <person name="Busse H.-J."/>
        </authorList>
    </citation>
    <scope>NUCLEOTIDE SEQUENCE</scope>
    <source>
        <strain evidence="4">26B</strain>
    </source>
</reference>
<evidence type="ECO:0000313" key="5">
    <source>
        <dbReference type="Proteomes" id="UP000653156"/>
    </source>
</evidence>
<evidence type="ECO:0000313" key="4">
    <source>
        <dbReference type="EMBL" id="QRQ82836.1"/>
    </source>
</evidence>
<dbReference type="Pfam" id="PF03524">
    <property type="entry name" value="CagX"/>
    <property type="match status" value="1"/>
</dbReference>
<feature type="signal peptide" evidence="3">
    <location>
        <begin position="1"/>
        <end position="21"/>
    </location>
</feature>
<dbReference type="Proteomes" id="UP000653156">
    <property type="component" value="Chromosome"/>
</dbReference>
<dbReference type="NCBIfam" id="TIGR02781">
    <property type="entry name" value="VirB9"/>
    <property type="match status" value="1"/>
</dbReference>
<dbReference type="CDD" id="cd06911">
    <property type="entry name" value="VirB9_CagX_TrbG"/>
    <property type="match status" value="1"/>
</dbReference>
<dbReference type="InterPro" id="IPR033645">
    <property type="entry name" value="VirB9/CagX/TrbG_C"/>
</dbReference>
<dbReference type="InterPro" id="IPR010258">
    <property type="entry name" value="Conjugal_tfr_TrbG/VirB9/CagX"/>
</dbReference>